<organism evidence="2 3">
    <name type="scientific">Propionibacterium ruminifibrarum</name>
    <dbReference type="NCBI Taxonomy" id="1962131"/>
    <lineage>
        <taxon>Bacteria</taxon>
        <taxon>Bacillati</taxon>
        <taxon>Actinomycetota</taxon>
        <taxon>Actinomycetes</taxon>
        <taxon>Propionibacteriales</taxon>
        <taxon>Propionibacteriaceae</taxon>
        <taxon>Propionibacterium</taxon>
    </lineage>
</organism>
<keyword evidence="2" id="KW-0378">Hydrolase</keyword>
<feature type="region of interest" description="Disordered" evidence="1">
    <location>
        <begin position="1"/>
        <end position="34"/>
    </location>
</feature>
<dbReference type="AlphaFoldDB" id="A0A375I0P3"/>
<protein>
    <submittedName>
        <fullName evidence="2">Alpha/Beta hydrolase fold</fullName>
    </submittedName>
</protein>
<dbReference type="Gene3D" id="3.40.50.1820">
    <property type="entry name" value="alpha/beta hydrolase"/>
    <property type="match status" value="2"/>
</dbReference>
<dbReference type="GO" id="GO:0016787">
    <property type="term" value="F:hydrolase activity"/>
    <property type="evidence" value="ECO:0007669"/>
    <property type="project" value="UniProtKB-KW"/>
</dbReference>
<evidence type="ECO:0000313" key="2">
    <source>
        <dbReference type="EMBL" id="SPF67637.1"/>
    </source>
</evidence>
<evidence type="ECO:0000256" key="1">
    <source>
        <dbReference type="SAM" id="MobiDB-lite"/>
    </source>
</evidence>
<gene>
    <name evidence="2" type="ORF">PROPJV5_0594</name>
</gene>
<evidence type="ECO:0000313" key="3">
    <source>
        <dbReference type="Proteomes" id="UP000265962"/>
    </source>
</evidence>
<sequence>MESPVSKSTALGEEATRPRLQHSPSLPDPLRPGVQGCPTWIGGADDHLAAWVHTPASGTATGVVVIAGPVGRESVITFRTLRTLAIACARAGLVAVRFAWRGDADSHGLTAETDPAEAWRSDLTRVQQYAAGLLPSHPVTTVGLRLGCAVAARTSAVEHLISWEPIDGRRQLREQQLLRSVAVQIAPEPGLTETPGRHWTSAQAASLRTLRLETGPGTEVRVITEEDREATERLYAVAPHLSRVPWARIGQIVAMIPRGAPGTVEFSPAWSVRSSCGGTSIIEEFVSVDGLPGVLTRPAGEPRLAVVFTSIGGEPRDGGTGLWAQSARELAAAGAASLRCDRTDQGDAYTGVTDGEPNPFNDQGVMDCVSALRAMHRAVPGVPVMAVGACIGMWLFGRAAAHARIDHMVVLNPTGWNPRPRHYRKVLEGPWLKQYLQHLRVDRPLTAGAADDGCTPYQRAKRSAKRARLRLLQAMPRRTWTALAGLGVLDDAAVLLGQIPPTTAVEIHVGEDDAPHWRTERGDEAVARLDRRGRAVTSSAERTLDHSLLAHASRARARRIILDAAARLAAGGAPAAAAHGSGTAPRP</sequence>
<keyword evidence="3" id="KW-1185">Reference proteome</keyword>
<dbReference type="InterPro" id="IPR029058">
    <property type="entry name" value="AB_hydrolase_fold"/>
</dbReference>
<name>A0A375I0P3_9ACTN</name>
<accession>A0A375I0P3</accession>
<reference evidence="3" key="1">
    <citation type="submission" date="2018-02" db="EMBL/GenBank/DDBJ databases">
        <authorList>
            <person name="Hornung B."/>
        </authorList>
    </citation>
    <scope>NUCLEOTIDE SEQUENCE [LARGE SCALE GENOMIC DNA]</scope>
</reference>
<proteinExistence type="predicted"/>
<dbReference type="SUPFAM" id="SSF53474">
    <property type="entry name" value="alpha/beta-Hydrolases"/>
    <property type="match status" value="2"/>
</dbReference>
<dbReference type="EMBL" id="OMOH01000002">
    <property type="protein sequence ID" value="SPF67637.1"/>
    <property type="molecule type" value="Genomic_DNA"/>
</dbReference>
<dbReference type="Proteomes" id="UP000265962">
    <property type="component" value="Unassembled WGS sequence"/>
</dbReference>